<dbReference type="InterPro" id="IPR029063">
    <property type="entry name" value="SAM-dependent_MTases_sf"/>
</dbReference>
<dbReference type="Gene3D" id="3.40.50.12710">
    <property type="match status" value="1"/>
</dbReference>
<proteinExistence type="predicted"/>
<dbReference type="AlphaFoldDB" id="A0A3B1CGF0"/>
<evidence type="ECO:0008006" key="2">
    <source>
        <dbReference type="Google" id="ProtNLM"/>
    </source>
</evidence>
<accession>A0A3B1CGF0</accession>
<protein>
    <recommendedName>
        <fullName evidence="2">SAM-dependent methyltransferase, MidA</fullName>
    </recommendedName>
</protein>
<evidence type="ECO:0000313" key="1">
    <source>
        <dbReference type="EMBL" id="VAX27302.1"/>
    </source>
</evidence>
<reference evidence="1" key="1">
    <citation type="submission" date="2018-06" db="EMBL/GenBank/DDBJ databases">
        <authorList>
            <person name="Zhirakovskaya E."/>
        </authorList>
    </citation>
    <scope>NUCLEOTIDE SEQUENCE</scope>
</reference>
<sequence length="461" mass="52898">MNQNPQNLFPLGDFKPADQWQTHINSIFYGMLGPGIHDHFQTYVSLDHRLAHTLAEEYFQQVKDQPASSSTRFIQEWGVGNGNLAACFLSRLKELDTDQLVYPFIHYVLCDYSEEILRGVRVNPRLKEHAGHFSTIQVDASQLNCFKPKSLDKIISNEIWDDLSTKVLLKHENTLYEEYLQPLLDPALLDIEFESFIKIFSEKDLTALATLPPFLAAIHWEKSYQRVDIADWPHAKTIQAQMELCAGEIPIPINTGAFVTIERAHELLRPDSQGYTAFDYGMHSLDELNQEGRPYFNLYGGQYTFMVNFDLLARTGNAVGFSKVNKEYQHDYVSRFLNEKVASMVEIMQNHPEVARMAPWDRDLLMLDTLHAVNTTYKSPYKNKMKYPPQEGTPKKQRKLMAKLVDNLSSRGVPDTVAYVSKSEIVAAFKPLRKLGYREKDLLRAFQSPPPAIAFSALHFR</sequence>
<gene>
    <name evidence="1" type="ORF">MNBD_NITROSPINAE05-1222</name>
</gene>
<dbReference type="EMBL" id="UOGG01000028">
    <property type="protein sequence ID" value="VAX27302.1"/>
    <property type="molecule type" value="Genomic_DNA"/>
</dbReference>
<dbReference type="InterPro" id="IPR038375">
    <property type="entry name" value="NDUFAF7_sf"/>
</dbReference>
<dbReference type="SUPFAM" id="SSF53335">
    <property type="entry name" value="S-adenosyl-L-methionine-dependent methyltransferases"/>
    <property type="match status" value="1"/>
</dbReference>
<name>A0A3B1CGF0_9ZZZZ</name>
<organism evidence="1">
    <name type="scientific">hydrothermal vent metagenome</name>
    <dbReference type="NCBI Taxonomy" id="652676"/>
    <lineage>
        <taxon>unclassified sequences</taxon>
        <taxon>metagenomes</taxon>
        <taxon>ecological metagenomes</taxon>
    </lineage>
</organism>